<keyword evidence="1" id="KW-0732">Signal</keyword>
<dbReference type="EMBL" id="OMOD01000187">
    <property type="protein sequence ID" value="SPF48846.1"/>
    <property type="molecule type" value="Genomic_DNA"/>
</dbReference>
<evidence type="ECO:0000313" key="3">
    <source>
        <dbReference type="Proteomes" id="UP000238701"/>
    </source>
</evidence>
<protein>
    <submittedName>
        <fullName evidence="2">Uncharacterized protein</fullName>
    </submittedName>
</protein>
<feature type="chain" id="PRO_5015731368" evidence="1">
    <location>
        <begin position="37"/>
        <end position="202"/>
    </location>
</feature>
<reference evidence="3" key="1">
    <citation type="submission" date="2018-02" db="EMBL/GenBank/DDBJ databases">
        <authorList>
            <person name="Hausmann B."/>
        </authorList>
    </citation>
    <scope>NUCLEOTIDE SEQUENCE [LARGE SCALE GENOMIC DNA]</scope>
    <source>
        <strain evidence="3">Peat soil MAG SbA1</strain>
    </source>
</reference>
<dbReference type="Proteomes" id="UP000238701">
    <property type="component" value="Unassembled WGS sequence"/>
</dbReference>
<dbReference type="AlphaFoldDB" id="A0A2U3LAE0"/>
<name>A0A2U3LAE0_9BACT</name>
<proteinExistence type="predicted"/>
<feature type="signal peptide" evidence="1">
    <location>
        <begin position="1"/>
        <end position="36"/>
    </location>
</feature>
<dbReference type="OrthoDB" id="122367at2"/>
<gene>
    <name evidence="2" type="ORF">SBA1_890013</name>
</gene>
<organism evidence="2 3">
    <name type="scientific">Candidatus Sulfotelmatobacter kueseliae</name>
    <dbReference type="NCBI Taxonomy" id="2042962"/>
    <lineage>
        <taxon>Bacteria</taxon>
        <taxon>Pseudomonadati</taxon>
        <taxon>Acidobacteriota</taxon>
        <taxon>Terriglobia</taxon>
        <taxon>Terriglobales</taxon>
        <taxon>Candidatus Korobacteraceae</taxon>
        <taxon>Candidatus Sulfotelmatobacter</taxon>
    </lineage>
</organism>
<evidence type="ECO:0000313" key="2">
    <source>
        <dbReference type="EMBL" id="SPF48846.1"/>
    </source>
</evidence>
<accession>A0A2U3LAE0</accession>
<sequence length="202" mass="22432">MKRLQFLCTPNRRASAATAFFASLILILAAAGSALAQSGAMSPYQGEQDGVSAGGKWMEFHSEDKMTGAKRVRFELVSNNYFREDPDYKPRVDLVCEDGKFKTAEFNPGVKIRPNRPGFWGQPQLEVEVRSDDVHNFHGWNWRGRILSMDKGTARGMMGAQILNIALPTPSGRQIAEFSPAGLNLDRVRQACDLTPKKPSKD</sequence>
<evidence type="ECO:0000256" key="1">
    <source>
        <dbReference type="SAM" id="SignalP"/>
    </source>
</evidence>